<reference evidence="2" key="1">
    <citation type="submission" date="2024-07" db="EMBL/GenBank/DDBJ databases">
        <title>Complete genome sequence of Prevotella sp. YM-2024 GTC17253.</title>
        <authorList>
            <person name="Hayashi M."/>
            <person name="Muto Y."/>
            <person name="Tanaka K."/>
            <person name="Niwa H."/>
        </authorList>
    </citation>
    <scope>NUCLEOTIDE SEQUENCE</scope>
    <source>
        <strain evidence="2">GTC17253</strain>
    </source>
</reference>
<dbReference type="InterPro" id="IPR000182">
    <property type="entry name" value="GNAT_dom"/>
</dbReference>
<sequence length="220" mass="24869">MVEQEQTTETVSPIAGLRPEKEIQVVVADPSHEVYVDIILKTIEDAAKVRGTGIAKRTHEYLATKMKEAKAVIALDGDRFAGFSYIETWGNKHYVTTSGLIVHPDYRGLGLAKRIKDMTFTLARKRWPQAKIFSLTSGSAVMKMNTQLGYHPVTFNDLTDDESFWRGCEGCVNKDVLHRTGRKYCICTAMLFDPEEHLPAKIPAEVMERVMKIENGYQEQ</sequence>
<gene>
    <name evidence="2" type="ORF">GTC17253_15340</name>
</gene>
<dbReference type="AlphaFoldDB" id="A0AB33IPI5"/>
<proteinExistence type="predicted"/>
<organism evidence="2">
    <name type="scientific">Prevotella sp. GTC17253</name>
    <dbReference type="NCBI Taxonomy" id="3236793"/>
    <lineage>
        <taxon>Bacteria</taxon>
        <taxon>Pseudomonadati</taxon>
        <taxon>Bacteroidota</taxon>
        <taxon>Bacteroidia</taxon>
        <taxon>Bacteroidales</taxon>
        <taxon>Prevotellaceae</taxon>
        <taxon>Prevotella</taxon>
    </lineage>
</organism>
<feature type="domain" description="N-acetyltransferase" evidence="1">
    <location>
        <begin position="67"/>
        <end position="130"/>
    </location>
</feature>
<dbReference type="CDD" id="cd04301">
    <property type="entry name" value="NAT_SF"/>
    <property type="match status" value="1"/>
</dbReference>
<dbReference type="Pfam" id="PF00583">
    <property type="entry name" value="Acetyltransf_1"/>
    <property type="match status" value="1"/>
</dbReference>
<evidence type="ECO:0000313" key="2">
    <source>
        <dbReference type="EMBL" id="BFO71568.1"/>
    </source>
</evidence>
<name>A0AB33IPI5_9BACT</name>
<dbReference type="InterPro" id="IPR016181">
    <property type="entry name" value="Acyl_CoA_acyltransferase"/>
</dbReference>
<dbReference type="SUPFAM" id="SSF55729">
    <property type="entry name" value="Acyl-CoA N-acyltransferases (Nat)"/>
    <property type="match status" value="1"/>
</dbReference>
<protein>
    <submittedName>
        <fullName evidence="2">GNAT family N-acetyltransferase</fullName>
    </submittedName>
</protein>
<dbReference type="EMBL" id="AP035785">
    <property type="protein sequence ID" value="BFO71568.1"/>
    <property type="molecule type" value="Genomic_DNA"/>
</dbReference>
<evidence type="ECO:0000259" key="1">
    <source>
        <dbReference type="Pfam" id="PF00583"/>
    </source>
</evidence>
<accession>A0AB33IPI5</accession>
<dbReference type="Gene3D" id="3.40.630.30">
    <property type="match status" value="1"/>
</dbReference>
<dbReference type="GO" id="GO:0016747">
    <property type="term" value="F:acyltransferase activity, transferring groups other than amino-acyl groups"/>
    <property type="evidence" value="ECO:0007669"/>
    <property type="project" value="InterPro"/>
</dbReference>